<dbReference type="Proteomes" id="UP001500459">
    <property type="component" value="Unassembled WGS sequence"/>
</dbReference>
<evidence type="ECO:0000259" key="2">
    <source>
        <dbReference type="SMART" id="SM00939"/>
    </source>
</evidence>
<dbReference type="Gene3D" id="1.10.3020.20">
    <property type="match status" value="1"/>
</dbReference>
<dbReference type="EMBL" id="BAABCW010000025">
    <property type="protein sequence ID" value="GAA3521283.1"/>
    <property type="molecule type" value="Genomic_DNA"/>
</dbReference>
<gene>
    <name evidence="3" type="ORF">GCM10022393_39580</name>
</gene>
<dbReference type="InterPro" id="IPR029058">
    <property type="entry name" value="AB_hydrolase_fold"/>
</dbReference>
<dbReference type="Gene3D" id="2.60.120.260">
    <property type="entry name" value="Galactose-binding domain-like"/>
    <property type="match status" value="1"/>
</dbReference>
<comment type="caution">
    <text evidence="3">The sequence shown here is derived from an EMBL/GenBank/DDBJ whole genome shotgun (WGS) entry which is preliminary data.</text>
</comment>
<evidence type="ECO:0000313" key="4">
    <source>
        <dbReference type="Proteomes" id="UP001500459"/>
    </source>
</evidence>
<dbReference type="GO" id="GO:0016787">
    <property type="term" value="F:hydrolase activity"/>
    <property type="evidence" value="ECO:0007669"/>
    <property type="project" value="UniProtKB-KW"/>
</dbReference>
<dbReference type="InterPro" id="IPR008979">
    <property type="entry name" value="Galactose-bd-like_sf"/>
</dbReference>
<protein>
    <submittedName>
        <fullName evidence="3">CocE/NonD family hydrolase</fullName>
    </submittedName>
</protein>
<dbReference type="InterPro" id="IPR000383">
    <property type="entry name" value="Xaa-Pro-like_dom"/>
</dbReference>
<keyword evidence="4" id="KW-1185">Reference proteome</keyword>
<evidence type="ECO:0000313" key="3">
    <source>
        <dbReference type="EMBL" id="GAA3521283.1"/>
    </source>
</evidence>
<sequence>MVLITIIDSCAQLHPQANGNPCEQISFENIEPSESDTYPISVLNIDSLKKTIVVEKGVFIPMEDGISLSANVFRPKKEGRYPVVLSFTAYDKDKGPDEYSPVVNAAYLDDFNLGTYEVSPWTMWEGPDPAFWISNGYVVVQVDSRGFSKSEGTATLFDDQNIQDFHEAITWAGTQPWSNGNVGLNGVSYLAISQWVAATKNPPSYLKAIIPWEGNTDSFREVLYHGGIPETVFTEFWAKRINECANEEKPLPPFPVFKRIHKKPHLFQKISPPPTIYLNTIKVPALICATWSDQGLHSRGSFEGYKKISSENKWLYTHGRSKWATYYSKDALVFQKNFFDHFLKGIENGFDSIPSVRLEVRESLEKYKVRYEKSWPIESTKYRKLYLEASSNTLKAGSSSKTETIDYDPLTDNASFTYTFDKDTELSGNMKLKLWVSTSKGSDMDLFVAIKKLDTEGKEVSFYGKLGYTKGPVSMGWLRVSERELDTAKSTPWQPILTLQNPQKLSKNEILPVEIEILPSSTLFTKGESVQVVIQGKDLFCHPSLGHYYTVNKGIHTIHTGNKFDSHLLVPVIPD</sequence>
<dbReference type="SUPFAM" id="SSF49785">
    <property type="entry name" value="Galactose-binding domain-like"/>
    <property type="match status" value="1"/>
</dbReference>
<keyword evidence="1 3" id="KW-0378">Hydrolase</keyword>
<feature type="domain" description="Xaa-Pro dipeptidyl-peptidase C-terminal" evidence="2">
    <location>
        <begin position="336"/>
        <end position="569"/>
    </location>
</feature>
<dbReference type="Pfam" id="PF08530">
    <property type="entry name" value="PepX_C"/>
    <property type="match status" value="1"/>
</dbReference>
<proteinExistence type="predicted"/>
<dbReference type="PANTHER" id="PTHR43056:SF10">
    <property type="entry name" value="COCE_NOND FAMILY, PUTATIVE (AFU_ORTHOLOGUE AFUA_7G00600)-RELATED"/>
    <property type="match status" value="1"/>
</dbReference>
<name>A0ABP6UVV9_9FLAO</name>
<organism evidence="3 4">
    <name type="scientific">Aquimarina addita</name>
    <dbReference type="NCBI Taxonomy" id="870485"/>
    <lineage>
        <taxon>Bacteria</taxon>
        <taxon>Pseudomonadati</taxon>
        <taxon>Bacteroidota</taxon>
        <taxon>Flavobacteriia</taxon>
        <taxon>Flavobacteriales</taxon>
        <taxon>Flavobacteriaceae</taxon>
        <taxon>Aquimarina</taxon>
    </lineage>
</organism>
<dbReference type="SMART" id="SM00939">
    <property type="entry name" value="PepX_C"/>
    <property type="match status" value="1"/>
</dbReference>
<dbReference type="Gene3D" id="3.40.50.1820">
    <property type="entry name" value="alpha/beta hydrolase"/>
    <property type="match status" value="1"/>
</dbReference>
<dbReference type="InterPro" id="IPR050585">
    <property type="entry name" value="Xaa-Pro_dipeptidyl-ppase/CocE"/>
</dbReference>
<dbReference type="InterPro" id="IPR013736">
    <property type="entry name" value="Xaa-Pro_dipept_C"/>
</dbReference>
<evidence type="ECO:0000256" key="1">
    <source>
        <dbReference type="ARBA" id="ARBA00022801"/>
    </source>
</evidence>
<accession>A0ABP6UVV9</accession>
<dbReference type="SUPFAM" id="SSF53474">
    <property type="entry name" value="alpha/beta-Hydrolases"/>
    <property type="match status" value="1"/>
</dbReference>
<dbReference type="InterPro" id="IPR005674">
    <property type="entry name" value="CocE/Ser_esterase"/>
</dbReference>
<dbReference type="Pfam" id="PF02129">
    <property type="entry name" value="Peptidase_S15"/>
    <property type="match status" value="1"/>
</dbReference>
<reference evidence="4" key="1">
    <citation type="journal article" date="2019" name="Int. J. Syst. Evol. Microbiol.">
        <title>The Global Catalogue of Microorganisms (GCM) 10K type strain sequencing project: providing services to taxonomists for standard genome sequencing and annotation.</title>
        <authorList>
            <consortium name="The Broad Institute Genomics Platform"/>
            <consortium name="The Broad Institute Genome Sequencing Center for Infectious Disease"/>
            <person name="Wu L."/>
            <person name="Ma J."/>
        </authorList>
    </citation>
    <scope>NUCLEOTIDE SEQUENCE [LARGE SCALE GENOMIC DNA]</scope>
    <source>
        <strain evidence="4">JCM 17106</strain>
    </source>
</reference>
<dbReference type="PANTHER" id="PTHR43056">
    <property type="entry name" value="PEPTIDASE S9 PROLYL OLIGOPEPTIDASE"/>
    <property type="match status" value="1"/>
</dbReference>
<dbReference type="NCBIfam" id="TIGR00976">
    <property type="entry name" value="CocE_NonD"/>
    <property type="match status" value="2"/>
</dbReference>